<evidence type="ECO:0000256" key="1">
    <source>
        <dbReference type="SAM" id="MobiDB-lite"/>
    </source>
</evidence>
<dbReference type="EMBL" id="CAACYD010000007">
    <property type="protein sequence ID" value="VFA89880.1"/>
    <property type="molecule type" value="Genomic_DNA"/>
</dbReference>
<feature type="compositionally biased region" description="Low complexity" evidence="1">
    <location>
        <begin position="139"/>
        <end position="161"/>
    </location>
</feature>
<comment type="caution">
    <text evidence="3">The sequence shown here is derived from an EMBL/GenBank/DDBJ whole genome shotgun (WGS) entry which is preliminary data.</text>
</comment>
<name>A0ABD7V6L0_9ACTN</name>
<evidence type="ECO:0008006" key="5">
    <source>
        <dbReference type="Google" id="ProtNLM"/>
    </source>
</evidence>
<evidence type="ECO:0000313" key="3">
    <source>
        <dbReference type="EMBL" id="VFA89880.1"/>
    </source>
</evidence>
<keyword evidence="2" id="KW-0812">Transmembrane</keyword>
<dbReference type="AlphaFoldDB" id="A0ABD7V6L0"/>
<feature type="compositionally biased region" description="Low complexity" evidence="1">
    <location>
        <begin position="70"/>
        <end position="81"/>
    </location>
</feature>
<proteinExistence type="predicted"/>
<organism evidence="3 4">
    <name type="scientific">Gordonia paraffinivorans</name>
    <dbReference type="NCBI Taxonomy" id="175628"/>
    <lineage>
        <taxon>Bacteria</taxon>
        <taxon>Bacillati</taxon>
        <taxon>Actinomycetota</taxon>
        <taxon>Actinomycetes</taxon>
        <taxon>Mycobacteriales</taxon>
        <taxon>Gordoniaceae</taxon>
        <taxon>Gordonia</taxon>
    </lineage>
</organism>
<keyword evidence="2" id="KW-1133">Transmembrane helix</keyword>
<feature type="compositionally biased region" description="Basic residues" evidence="1">
    <location>
        <begin position="8"/>
        <end position="23"/>
    </location>
</feature>
<evidence type="ECO:0000313" key="4">
    <source>
        <dbReference type="Proteomes" id="UP000360750"/>
    </source>
</evidence>
<accession>A0ABD7V6L0</accession>
<evidence type="ECO:0000256" key="2">
    <source>
        <dbReference type="SAM" id="Phobius"/>
    </source>
</evidence>
<gene>
    <name evidence="3" type="ORF">NCTC8139_03453</name>
</gene>
<keyword evidence="2" id="KW-0472">Membrane</keyword>
<dbReference type="GeneID" id="60751429"/>
<dbReference type="RefSeq" id="WP_131734980.1">
    <property type="nucleotide sequence ID" value="NZ_CAACYD010000007.1"/>
</dbReference>
<protein>
    <recommendedName>
        <fullName evidence="5">Mce-associated membrane protein</fullName>
    </recommendedName>
</protein>
<feature type="compositionally biased region" description="Low complexity" evidence="1">
    <location>
        <begin position="114"/>
        <end position="128"/>
    </location>
</feature>
<feature type="transmembrane region" description="Helical" evidence="2">
    <location>
        <begin position="185"/>
        <end position="209"/>
    </location>
</feature>
<feature type="region of interest" description="Disordered" evidence="1">
    <location>
        <begin position="1"/>
        <end position="183"/>
    </location>
</feature>
<reference evidence="3 4" key="1">
    <citation type="submission" date="2019-02" db="EMBL/GenBank/DDBJ databases">
        <authorList>
            <consortium name="Pathogen Informatics"/>
        </authorList>
    </citation>
    <scope>NUCLEOTIDE SEQUENCE [LARGE SCALE GENOMIC DNA]</scope>
    <source>
        <strain evidence="3 4">3012STDY6756503</strain>
    </source>
</reference>
<dbReference type="Proteomes" id="UP000360750">
    <property type="component" value="Unassembled WGS sequence"/>
</dbReference>
<sequence>MAPNPKNSPRKSRRPKVAGHTRPARPTGDDETTTEQASAVGESPAADETVVATGGDLRSDEETSPGESPADGTDTDAAGETTADETADEPGVSLEKDAAADGAGVSLTKDTAADDASSARRPVSRVPTLRPRGTRDTDGPGPAATTTRTGRTAGTTPAAGTPVPPRRPGETTAGPQRGGRRTSGLSSVLTIGFAVAAVVLGIVAAILAFHPGAEIGPNKAFVEQKATAELTGQAQERICAVWGHQYTDLDAWAKRAGDALTGDARKEFDESLKTQRELITQTKSGADCRVDALGVKDMSGVGDGARATVIANLIISETRNGMATNSLAPRAQFSMVKQGDTWRIEGVEVF</sequence>